<evidence type="ECO:0000256" key="2">
    <source>
        <dbReference type="ARBA" id="ARBA00007787"/>
    </source>
</evidence>
<dbReference type="InterPro" id="IPR036249">
    <property type="entry name" value="Thioredoxin-like_sf"/>
</dbReference>
<keyword evidence="4" id="KW-0249">Electron transport</keyword>
<dbReference type="Gene3D" id="3.40.30.10">
    <property type="entry name" value="Glutaredoxin"/>
    <property type="match status" value="1"/>
</dbReference>
<gene>
    <name evidence="9" type="ORF">SAMN04487948_104465</name>
</gene>
<evidence type="ECO:0000256" key="7">
    <source>
        <dbReference type="ARBA" id="ARBA00023284"/>
    </source>
</evidence>
<evidence type="ECO:0000313" key="10">
    <source>
        <dbReference type="Proteomes" id="UP000199126"/>
    </source>
</evidence>
<organism evidence="9 10">
    <name type="scientific">Halogranum amylolyticum</name>
    <dbReference type="NCBI Taxonomy" id="660520"/>
    <lineage>
        <taxon>Archaea</taxon>
        <taxon>Methanobacteriati</taxon>
        <taxon>Methanobacteriota</taxon>
        <taxon>Stenosarchaea group</taxon>
        <taxon>Halobacteria</taxon>
        <taxon>Halobacteriales</taxon>
        <taxon>Haloferacaceae</taxon>
    </lineage>
</organism>
<keyword evidence="6" id="KW-1015">Disulfide bond</keyword>
<dbReference type="PANTHER" id="PTHR13887">
    <property type="entry name" value="GLUTATHIONE S-TRANSFERASE KAPPA"/>
    <property type="match status" value="1"/>
</dbReference>
<evidence type="ECO:0000256" key="1">
    <source>
        <dbReference type="ARBA" id="ARBA00005791"/>
    </source>
</evidence>
<evidence type="ECO:0000259" key="8">
    <source>
        <dbReference type="Pfam" id="PF13462"/>
    </source>
</evidence>
<feature type="domain" description="Thioredoxin-like fold" evidence="8">
    <location>
        <begin position="56"/>
        <end position="211"/>
    </location>
</feature>
<keyword evidence="4" id="KW-0813">Transport</keyword>
<dbReference type="InterPro" id="IPR012336">
    <property type="entry name" value="Thioredoxin-like_fold"/>
</dbReference>
<evidence type="ECO:0000256" key="3">
    <source>
        <dbReference type="ARBA" id="ARBA00022729"/>
    </source>
</evidence>
<evidence type="ECO:0000256" key="5">
    <source>
        <dbReference type="ARBA" id="ARBA00023002"/>
    </source>
</evidence>
<dbReference type="RefSeq" id="WP_170864777.1">
    <property type="nucleotide sequence ID" value="NZ_FODV01000004.1"/>
</dbReference>
<dbReference type="OrthoDB" id="15256at2157"/>
<dbReference type="PANTHER" id="PTHR13887:SF14">
    <property type="entry name" value="DISULFIDE BOND FORMATION PROTEIN D"/>
    <property type="match status" value="1"/>
</dbReference>
<accession>A0A1H8S4Z3</accession>
<evidence type="ECO:0000256" key="4">
    <source>
        <dbReference type="ARBA" id="ARBA00022982"/>
    </source>
</evidence>
<dbReference type="GO" id="GO:0016491">
    <property type="term" value="F:oxidoreductase activity"/>
    <property type="evidence" value="ECO:0007669"/>
    <property type="project" value="UniProtKB-KW"/>
</dbReference>
<evidence type="ECO:0000313" key="9">
    <source>
        <dbReference type="EMBL" id="SEO73761.1"/>
    </source>
</evidence>
<dbReference type="Pfam" id="PF13462">
    <property type="entry name" value="Thioredoxin_4"/>
    <property type="match status" value="1"/>
</dbReference>
<dbReference type="SUPFAM" id="SSF52833">
    <property type="entry name" value="Thioredoxin-like"/>
    <property type="match status" value="1"/>
</dbReference>
<dbReference type="AlphaFoldDB" id="A0A1H8S4Z3"/>
<comment type="similarity">
    <text evidence="2">Belongs to the glutaredoxin family.</text>
</comment>
<comment type="similarity">
    <text evidence="1">Belongs to the thioredoxin family. DsbA subfamily.</text>
</comment>
<keyword evidence="5" id="KW-0560">Oxidoreductase</keyword>
<keyword evidence="7" id="KW-0676">Redox-active center</keyword>
<name>A0A1H8S4Z3_9EURY</name>
<evidence type="ECO:0000256" key="6">
    <source>
        <dbReference type="ARBA" id="ARBA00023157"/>
    </source>
</evidence>
<proteinExistence type="inferred from homology"/>
<reference evidence="10" key="1">
    <citation type="submission" date="2016-10" db="EMBL/GenBank/DDBJ databases">
        <authorList>
            <person name="Varghese N."/>
            <person name="Submissions S."/>
        </authorList>
    </citation>
    <scope>NUCLEOTIDE SEQUENCE [LARGE SCALE GENOMIC DNA]</scope>
    <source>
        <strain evidence="10">CGMCC 1.10121</strain>
    </source>
</reference>
<dbReference type="EMBL" id="FODV01000004">
    <property type="protein sequence ID" value="SEO73761.1"/>
    <property type="molecule type" value="Genomic_DNA"/>
</dbReference>
<keyword evidence="10" id="KW-1185">Reference proteome</keyword>
<dbReference type="Proteomes" id="UP000199126">
    <property type="component" value="Unassembled WGS sequence"/>
</dbReference>
<keyword evidence="3" id="KW-0732">Signal</keyword>
<protein>
    <submittedName>
        <fullName evidence="9">Thioredoxin</fullName>
    </submittedName>
</protein>
<sequence length="240" mass="26606">MRRRPTRRSFAATTTVALTGLAGCTSRFGTGDETATSVPVHWETTTSAHGIELDCTPVVGSLDAPLVLYYWTDYCCPFCEQFERETLPKLLENEVDSGELRIVSLQFPNVGDNSMLAAATDKCVWRQVRESTPETYLDWHAAVFDAQGEPNSGWADRDDLLDVARGVDGLPVDDVESCLRTQGEAVRERVGTEVERATERRLRGTPGFVLHHPEKGVAGKLAGAQPYSRFEEAMRRIRSV</sequence>
<dbReference type="PROSITE" id="PS51257">
    <property type="entry name" value="PROKAR_LIPOPROTEIN"/>
    <property type="match status" value="1"/>
</dbReference>